<feature type="non-terminal residue" evidence="1">
    <location>
        <position position="28"/>
    </location>
</feature>
<reference evidence="1 2" key="1">
    <citation type="submission" date="2019-06" db="EMBL/GenBank/DDBJ databases">
        <title>Streptomyces sporangiiformans sp. nov., a novel actinomycete isolated from soil in Mount Song.</title>
        <authorList>
            <person name="Han L."/>
        </authorList>
    </citation>
    <scope>NUCLEOTIDE SEQUENCE [LARGE SCALE GENOMIC DNA]</scope>
    <source>
        <strain evidence="1 2">NEAU-SSA 1</strain>
    </source>
</reference>
<name>A0A505DER9_9ACTN</name>
<gene>
    <name evidence="1" type="ORF">FGD71_035210</name>
</gene>
<protein>
    <submittedName>
        <fullName evidence="1">MHS family MFS transporter</fullName>
    </submittedName>
</protein>
<accession>A0A505DER9</accession>
<organism evidence="1 2">
    <name type="scientific">Streptomyces sporangiiformans</name>
    <dbReference type="NCBI Taxonomy" id="2315329"/>
    <lineage>
        <taxon>Bacteria</taxon>
        <taxon>Bacillati</taxon>
        <taxon>Actinomycetota</taxon>
        <taxon>Actinomycetes</taxon>
        <taxon>Kitasatosporales</taxon>
        <taxon>Streptomycetaceae</taxon>
        <taxon>Streptomyces</taxon>
    </lineage>
</organism>
<dbReference type="EMBL" id="VCHX02000243">
    <property type="protein sequence ID" value="TPQ17666.1"/>
    <property type="molecule type" value="Genomic_DNA"/>
</dbReference>
<dbReference type="Proteomes" id="UP000317378">
    <property type="component" value="Unassembled WGS sequence"/>
</dbReference>
<proteinExistence type="predicted"/>
<evidence type="ECO:0000313" key="2">
    <source>
        <dbReference type="Proteomes" id="UP000317378"/>
    </source>
</evidence>
<sequence>MRRVALSGLLGTAVEFYDFLVYGTVAAL</sequence>
<dbReference type="AlphaFoldDB" id="A0A505DER9"/>
<evidence type="ECO:0000313" key="1">
    <source>
        <dbReference type="EMBL" id="TPQ17666.1"/>
    </source>
</evidence>
<keyword evidence="2" id="KW-1185">Reference proteome</keyword>
<comment type="caution">
    <text evidence="1">The sequence shown here is derived from an EMBL/GenBank/DDBJ whole genome shotgun (WGS) entry which is preliminary data.</text>
</comment>